<organism evidence="8 9">
    <name type="scientific">Enterocloster alcoholdehydrogenati</name>
    <dbReference type="NCBI Taxonomy" id="2547410"/>
    <lineage>
        <taxon>Bacteria</taxon>
        <taxon>Bacillati</taxon>
        <taxon>Bacillota</taxon>
        <taxon>Clostridia</taxon>
        <taxon>Lachnospirales</taxon>
        <taxon>Lachnospiraceae</taxon>
        <taxon>Enterocloster</taxon>
    </lineage>
</organism>
<name>A0ABQ0B2V6_9FIRM</name>
<dbReference type="RefSeq" id="WP_176255215.1">
    <property type="nucleotide sequence ID" value="NZ_BAABXL010000001.1"/>
</dbReference>
<evidence type="ECO:0000256" key="6">
    <source>
        <dbReference type="SAM" id="Phobius"/>
    </source>
</evidence>
<keyword evidence="9" id="KW-1185">Reference proteome</keyword>
<dbReference type="Proteomes" id="UP001600894">
    <property type="component" value="Unassembled WGS sequence"/>
</dbReference>
<dbReference type="InterPro" id="IPR052027">
    <property type="entry name" value="PspC"/>
</dbReference>
<dbReference type="InterPro" id="IPR007168">
    <property type="entry name" value="Phageshock_PspC_N"/>
</dbReference>
<dbReference type="PANTHER" id="PTHR33885:SF3">
    <property type="entry name" value="PHAGE SHOCK PROTEIN C"/>
    <property type="match status" value="1"/>
</dbReference>
<dbReference type="Pfam" id="PF04024">
    <property type="entry name" value="PspC"/>
    <property type="match status" value="1"/>
</dbReference>
<evidence type="ECO:0000256" key="3">
    <source>
        <dbReference type="ARBA" id="ARBA00022692"/>
    </source>
</evidence>
<sequence length="65" mass="7040">MKKQLFRSTTNRMLSGVCGGIGEYLDIDPTLIRLVWAIFTCVTVGAGLAAYIIAAIIIPADNNIR</sequence>
<reference evidence="8 9" key="1">
    <citation type="submission" date="2024-04" db="EMBL/GenBank/DDBJ databases">
        <title>Defined microbial consortia suppress multidrug-resistant proinflammatory Enterobacteriaceae via ecological control.</title>
        <authorList>
            <person name="Furuichi M."/>
            <person name="Kawaguchi T."/>
            <person name="Pust M."/>
            <person name="Yasuma K."/>
            <person name="Plichta D."/>
            <person name="Hasegawa N."/>
            <person name="Ohya T."/>
            <person name="Bhattarai S."/>
            <person name="Sasajima S."/>
            <person name="Aoto Y."/>
            <person name="Tuganbaev T."/>
            <person name="Yaginuma M."/>
            <person name="Ueda M."/>
            <person name="Okahashi N."/>
            <person name="Amafuji K."/>
            <person name="Kiridooshi Y."/>
            <person name="Sugita K."/>
            <person name="Strazar M."/>
            <person name="Skelly A."/>
            <person name="Suda W."/>
            <person name="Hattori M."/>
            <person name="Nakamoto N."/>
            <person name="Caballero S."/>
            <person name="Norman J."/>
            <person name="Olle B."/>
            <person name="Tanoue T."/>
            <person name="Arita M."/>
            <person name="Bucci V."/>
            <person name="Atarashi K."/>
            <person name="Xavier R."/>
            <person name="Honda K."/>
        </authorList>
    </citation>
    <scope>NUCLEOTIDE SEQUENCE [LARGE SCALE GENOMIC DNA]</scope>
    <source>
        <strain evidence="9">f13</strain>
    </source>
</reference>
<keyword evidence="3 6" id="KW-0812">Transmembrane</keyword>
<keyword evidence="5 6" id="KW-0472">Membrane</keyword>
<proteinExistence type="predicted"/>
<keyword evidence="2" id="KW-1003">Cell membrane</keyword>
<comment type="subcellular location">
    <subcellularLocation>
        <location evidence="1">Cell membrane</location>
        <topology evidence="1">Single-pass membrane protein</topology>
    </subcellularLocation>
</comment>
<evidence type="ECO:0000313" key="8">
    <source>
        <dbReference type="EMBL" id="GAA6270615.1"/>
    </source>
</evidence>
<evidence type="ECO:0000313" key="9">
    <source>
        <dbReference type="Proteomes" id="UP001600894"/>
    </source>
</evidence>
<evidence type="ECO:0000256" key="2">
    <source>
        <dbReference type="ARBA" id="ARBA00022475"/>
    </source>
</evidence>
<dbReference type="EMBL" id="BAABXL010000001">
    <property type="protein sequence ID" value="GAA6270615.1"/>
    <property type="molecule type" value="Genomic_DNA"/>
</dbReference>
<feature type="domain" description="Phage shock protein PspC N-terminal" evidence="7">
    <location>
        <begin position="3"/>
        <end position="60"/>
    </location>
</feature>
<protein>
    <recommendedName>
        <fullName evidence="7">Phage shock protein PspC N-terminal domain-containing protein</fullName>
    </recommendedName>
</protein>
<accession>A0ABQ0B2V6</accession>
<dbReference type="PANTHER" id="PTHR33885">
    <property type="entry name" value="PHAGE SHOCK PROTEIN C"/>
    <property type="match status" value="1"/>
</dbReference>
<feature type="transmembrane region" description="Helical" evidence="6">
    <location>
        <begin position="34"/>
        <end position="58"/>
    </location>
</feature>
<keyword evidence="4 6" id="KW-1133">Transmembrane helix</keyword>
<evidence type="ECO:0000256" key="4">
    <source>
        <dbReference type="ARBA" id="ARBA00022989"/>
    </source>
</evidence>
<evidence type="ECO:0000259" key="7">
    <source>
        <dbReference type="Pfam" id="PF04024"/>
    </source>
</evidence>
<comment type="caution">
    <text evidence="8">The sequence shown here is derived from an EMBL/GenBank/DDBJ whole genome shotgun (WGS) entry which is preliminary data.</text>
</comment>
<gene>
    <name evidence="8" type="ORF">F130042H8_36750</name>
</gene>
<evidence type="ECO:0000256" key="1">
    <source>
        <dbReference type="ARBA" id="ARBA00004162"/>
    </source>
</evidence>
<evidence type="ECO:0000256" key="5">
    <source>
        <dbReference type="ARBA" id="ARBA00023136"/>
    </source>
</evidence>